<organism evidence="2 3">
    <name type="scientific">Ceratopteris richardii</name>
    <name type="common">Triangle waterfern</name>
    <dbReference type="NCBI Taxonomy" id="49495"/>
    <lineage>
        <taxon>Eukaryota</taxon>
        <taxon>Viridiplantae</taxon>
        <taxon>Streptophyta</taxon>
        <taxon>Embryophyta</taxon>
        <taxon>Tracheophyta</taxon>
        <taxon>Polypodiopsida</taxon>
        <taxon>Polypodiidae</taxon>
        <taxon>Polypodiales</taxon>
        <taxon>Pteridineae</taxon>
        <taxon>Pteridaceae</taxon>
        <taxon>Parkerioideae</taxon>
        <taxon>Ceratopteris</taxon>
    </lineage>
</organism>
<feature type="region of interest" description="Disordered" evidence="1">
    <location>
        <begin position="1"/>
        <end position="29"/>
    </location>
</feature>
<reference evidence="2" key="1">
    <citation type="submission" date="2021-08" db="EMBL/GenBank/DDBJ databases">
        <title>WGS assembly of Ceratopteris richardii.</title>
        <authorList>
            <person name="Marchant D.B."/>
            <person name="Chen G."/>
            <person name="Jenkins J."/>
            <person name="Shu S."/>
            <person name="Leebens-Mack J."/>
            <person name="Grimwood J."/>
            <person name="Schmutz J."/>
            <person name="Soltis P."/>
            <person name="Soltis D."/>
            <person name="Chen Z.-H."/>
        </authorList>
    </citation>
    <scope>NUCLEOTIDE SEQUENCE</scope>
    <source>
        <strain evidence="2">Whitten #5841</strain>
        <tissue evidence="2">Leaf</tissue>
    </source>
</reference>
<keyword evidence="3" id="KW-1185">Reference proteome</keyword>
<evidence type="ECO:0000313" key="2">
    <source>
        <dbReference type="EMBL" id="KAH7316082.1"/>
    </source>
</evidence>
<dbReference type="Proteomes" id="UP000825935">
    <property type="component" value="Chromosome 21"/>
</dbReference>
<evidence type="ECO:0000256" key="1">
    <source>
        <dbReference type="SAM" id="MobiDB-lite"/>
    </source>
</evidence>
<comment type="caution">
    <text evidence="2">The sequence shown here is derived from an EMBL/GenBank/DDBJ whole genome shotgun (WGS) entry which is preliminary data.</text>
</comment>
<name>A0A8T2SEZ6_CERRI</name>
<sequence length="69" mass="7530">MATDGGPSRLTRVHRPGVSNAASGVLRAQRLTRTHPSCWRPVHRPQVHRADVAACPSPSVRASSKMENY</sequence>
<protein>
    <submittedName>
        <fullName evidence="2">Uncharacterized protein</fullName>
    </submittedName>
</protein>
<dbReference type="AlphaFoldDB" id="A0A8T2SEZ6"/>
<accession>A0A8T2SEZ6</accession>
<dbReference type="EMBL" id="CM035426">
    <property type="protein sequence ID" value="KAH7316082.1"/>
    <property type="molecule type" value="Genomic_DNA"/>
</dbReference>
<gene>
    <name evidence="2" type="ORF">KP509_21G078100</name>
</gene>
<evidence type="ECO:0000313" key="3">
    <source>
        <dbReference type="Proteomes" id="UP000825935"/>
    </source>
</evidence>
<proteinExistence type="predicted"/>